<organism evidence="9">
    <name type="scientific">Soboliphyme baturini</name>
    <dbReference type="NCBI Taxonomy" id="241478"/>
    <lineage>
        <taxon>Eukaryota</taxon>
        <taxon>Metazoa</taxon>
        <taxon>Ecdysozoa</taxon>
        <taxon>Nematoda</taxon>
        <taxon>Enoplea</taxon>
        <taxon>Dorylaimia</taxon>
        <taxon>Dioctophymatida</taxon>
        <taxon>Dioctophymatoidea</taxon>
        <taxon>Soboliphymatidae</taxon>
        <taxon>Soboliphyme</taxon>
    </lineage>
</organism>
<feature type="transmembrane region" description="Helical" evidence="5">
    <location>
        <begin position="87"/>
        <end position="104"/>
    </location>
</feature>
<evidence type="ECO:0000259" key="6">
    <source>
        <dbReference type="PROSITE" id="PS50262"/>
    </source>
</evidence>
<dbReference type="WBParaSite" id="SBAD_0000041301-mRNA-1">
    <property type="protein sequence ID" value="SBAD_0000041301-mRNA-1"/>
    <property type="gene ID" value="SBAD_0000041301"/>
</dbReference>
<keyword evidence="8" id="KW-1185">Reference proteome</keyword>
<gene>
    <name evidence="7" type="ORF">SBAD_LOCUS394</name>
</gene>
<evidence type="ECO:0000313" key="7">
    <source>
        <dbReference type="EMBL" id="VDO83104.1"/>
    </source>
</evidence>
<protein>
    <submittedName>
        <fullName evidence="9">G_PROTEIN_RECEP_F1_2 domain-containing protein</fullName>
    </submittedName>
</protein>
<evidence type="ECO:0000256" key="1">
    <source>
        <dbReference type="ARBA" id="ARBA00004370"/>
    </source>
</evidence>
<feature type="transmembrane region" description="Helical" evidence="5">
    <location>
        <begin position="44"/>
        <end position="66"/>
    </location>
</feature>
<proteinExistence type="predicted"/>
<evidence type="ECO:0000313" key="8">
    <source>
        <dbReference type="Proteomes" id="UP000270296"/>
    </source>
</evidence>
<evidence type="ECO:0000256" key="5">
    <source>
        <dbReference type="SAM" id="Phobius"/>
    </source>
</evidence>
<reference evidence="7 8" key="2">
    <citation type="submission" date="2018-11" db="EMBL/GenBank/DDBJ databases">
        <authorList>
            <consortium name="Pathogen Informatics"/>
        </authorList>
    </citation>
    <scope>NUCLEOTIDE SEQUENCE [LARGE SCALE GENOMIC DNA]</scope>
</reference>
<evidence type="ECO:0000256" key="2">
    <source>
        <dbReference type="ARBA" id="ARBA00022692"/>
    </source>
</evidence>
<feature type="domain" description="G-protein coupled receptors family 1 profile" evidence="6">
    <location>
        <begin position="56"/>
        <end position="172"/>
    </location>
</feature>
<dbReference type="Gene3D" id="1.20.1070.10">
    <property type="entry name" value="Rhodopsin 7-helix transmembrane proteins"/>
    <property type="match status" value="1"/>
</dbReference>
<dbReference type="AlphaFoldDB" id="A0A183I9V0"/>
<dbReference type="GO" id="GO:0016020">
    <property type="term" value="C:membrane"/>
    <property type="evidence" value="ECO:0007669"/>
    <property type="project" value="UniProtKB-SubCell"/>
</dbReference>
<dbReference type="PROSITE" id="PS50262">
    <property type="entry name" value="G_PROTEIN_RECEP_F1_2"/>
    <property type="match status" value="1"/>
</dbReference>
<dbReference type="EMBL" id="UZAM01000938">
    <property type="protein sequence ID" value="VDO83104.1"/>
    <property type="molecule type" value="Genomic_DNA"/>
</dbReference>
<keyword evidence="4 5" id="KW-0472">Membrane</keyword>
<dbReference type="OrthoDB" id="9831531at2759"/>
<evidence type="ECO:0000256" key="3">
    <source>
        <dbReference type="ARBA" id="ARBA00022989"/>
    </source>
</evidence>
<feature type="transmembrane region" description="Helical" evidence="5">
    <location>
        <begin position="116"/>
        <end position="138"/>
    </location>
</feature>
<name>A0A183I9V0_9BILA</name>
<accession>A0A183I9V0</accession>
<dbReference type="InterPro" id="IPR017452">
    <property type="entry name" value="GPCR_Rhodpsn_7TM"/>
</dbReference>
<comment type="subcellular location">
    <subcellularLocation>
        <location evidence="1">Membrane</location>
    </subcellularLocation>
</comment>
<evidence type="ECO:0000256" key="4">
    <source>
        <dbReference type="ARBA" id="ARBA00023136"/>
    </source>
</evidence>
<keyword evidence="3 5" id="KW-1133">Transmembrane helix</keyword>
<dbReference type="Proteomes" id="UP000270296">
    <property type="component" value="Unassembled WGS sequence"/>
</dbReference>
<evidence type="ECO:0000313" key="9">
    <source>
        <dbReference type="WBParaSite" id="SBAD_0000041301-mRNA-1"/>
    </source>
</evidence>
<sequence>MANVNDSDFPVNQSYNSGSRYHRFREIVKHSSEILDQAEEVETLSSIFICSFGTMGIVLSLLTLSSQTYRRHSSFARFMMTMCGSDLAYNSINLIANVLYYYGSDFLALSATATKFVGVAFALADMFSAFSNLLSIILSSERFLSIYAPVWYHSLTERRKFNIFLISVTASF</sequence>
<dbReference type="SUPFAM" id="SSF81321">
    <property type="entry name" value="Family A G protein-coupled receptor-like"/>
    <property type="match status" value="1"/>
</dbReference>
<reference evidence="9" key="1">
    <citation type="submission" date="2016-06" db="UniProtKB">
        <authorList>
            <consortium name="WormBaseParasite"/>
        </authorList>
    </citation>
    <scope>IDENTIFICATION</scope>
</reference>
<keyword evidence="2 5" id="KW-0812">Transmembrane</keyword>